<evidence type="ECO:0000256" key="5">
    <source>
        <dbReference type="ARBA" id="ARBA00014520"/>
    </source>
</evidence>
<accession>A0A0L0NPI0</accession>
<dbReference type="GO" id="GO:0042729">
    <property type="term" value="C:DASH complex"/>
    <property type="evidence" value="ECO:0007669"/>
    <property type="project" value="InterPro"/>
</dbReference>
<sequence>MEARRKSTLHVSSAKRDKATDLSAHVELERLEQETTLVLQEIDRNLSQANAVISDKILPVLTSYHSALSNVWKNVSFWKKFVEDASETRVFPEESNVEGDSAHQGGHTGKLQLTESSSAKKDVLSELDLQQNSTLTSEFQVEASTPQLKSRHLLQSSTSPQRSASRNYPRVLISPRKRGSGVFDSNDARRSSVLQNFLNSSPTLPEPPKLTSELNHHNAPSSSSAPKQGHSDPDLNAGVRPQAALLLPATVTPNAREGIQRFPRTPTYGSSGFKRAPISPMRNIPPLQRSNEDLDQVIPLPRMSALPQDDSDQVPIPRLLTTSVGEAKLHSPAAGEEGSSKRRRIEEDESENVFLDANYKDDTNNNSRSHSIVYNTIREQNQQVEENIDQEEHDEGGEQKSKSVSQIFEDVLQPTADNNNADNDEEEMEQKASRGEHTITQNLSRSLDQTTDSVANSSELGSILGERWKALSRTLKKSG</sequence>
<dbReference type="PANTHER" id="PTHR28200:SF1">
    <property type="entry name" value="DASH COMPLEX SUBUNIT ASK1"/>
    <property type="match status" value="1"/>
</dbReference>
<evidence type="ECO:0000256" key="12">
    <source>
        <dbReference type="ARBA" id="ARBA00022838"/>
    </source>
</evidence>
<feature type="region of interest" description="Disordered" evidence="18">
    <location>
        <begin position="323"/>
        <end position="368"/>
    </location>
</feature>
<organism evidence="19 20">
    <name type="scientific">Candidozyma auris</name>
    <name type="common">Yeast</name>
    <name type="synonym">Candida auris</name>
    <dbReference type="NCBI Taxonomy" id="498019"/>
    <lineage>
        <taxon>Eukaryota</taxon>
        <taxon>Fungi</taxon>
        <taxon>Dikarya</taxon>
        <taxon>Ascomycota</taxon>
        <taxon>Saccharomycotina</taxon>
        <taxon>Pichiomycetes</taxon>
        <taxon>Metschnikowiaceae</taxon>
        <taxon>Candidozyma</taxon>
    </lineage>
</organism>
<comment type="subcellular location">
    <subcellularLocation>
        <location evidence="3">Chromosome</location>
        <location evidence="3">Centromere</location>
        <location evidence="3">Kinetochore</location>
    </subcellularLocation>
    <subcellularLocation>
        <location evidence="2">Cytoplasm</location>
        <location evidence="2">Cytoskeleton</location>
        <location evidence="2">Spindle</location>
    </subcellularLocation>
    <subcellularLocation>
        <location evidence="1">Nucleus</location>
    </subcellularLocation>
</comment>
<evidence type="ECO:0000256" key="9">
    <source>
        <dbReference type="ARBA" id="ARBA00022701"/>
    </source>
</evidence>
<feature type="compositionally biased region" description="Polar residues" evidence="18">
    <location>
        <begin position="438"/>
        <end position="459"/>
    </location>
</feature>
<feature type="region of interest" description="Disordered" evidence="18">
    <location>
        <begin position="138"/>
        <end position="237"/>
    </location>
</feature>
<dbReference type="VEuPathDB" id="FungiDB:QG37_07780"/>
<evidence type="ECO:0000313" key="20">
    <source>
        <dbReference type="Proteomes" id="UP000037122"/>
    </source>
</evidence>
<proteinExistence type="inferred from homology"/>
<evidence type="ECO:0000256" key="11">
    <source>
        <dbReference type="ARBA" id="ARBA00022829"/>
    </source>
</evidence>
<name>A0A0L0NPI0_CANAR</name>
<evidence type="ECO:0000256" key="1">
    <source>
        <dbReference type="ARBA" id="ARBA00004123"/>
    </source>
</evidence>
<dbReference type="Proteomes" id="UP000037122">
    <property type="component" value="Unassembled WGS sequence"/>
</dbReference>
<dbReference type="Pfam" id="PF08655">
    <property type="entry name" value="DASH_Ask1"/>
    <property type="match status" value="1"/>
</dbReference>
<feature type="region of interest" description="Disordered" evidence="18">
    <location>
        <begin position="388"/>
        <end position="459"/>
    </location>
</feature>
<evidence type="ECO:0000256" key="6">
    <source>
        <dbReference type="ARBA" id="ARBA00022454"/>
    </source>
</evidence>
<gene>
    <name evidence="19" type="ORF">QG37_07780</name>
</gene>
<comment type="caution">
    <text evidence="19">The sequence shown here is derived from an EMBL/GenBank/DDBJ whole genome shotgun (WGS) entry which is preliminary data.</text>
</comment>
<evidence type="ECO:0000256" key="13">
    <source>
        <dbReference type="ARBA" id="ARBA00023212"/>
    </source>
</evidence>
<dbReference type="VEuPathDB" id="FungiDB:CJJ09_002105"/>
<evidence type="ECO:0000313" key="19">
    <source>
        <dbReference type="EMBL" id="KND95968.1"/>
    </source>
</evidence>
<evidence type="ECO:0000256" key="2">
    <source>
        <dbReference type="ARBA" id="ARBA00004186"/>
    </source>
</evidence>
<protein>
    <recommendedName>
        <fullName evidence="5">DASH complex subunit ASK1</fullName>
    </recommendedName>
    <alternativeName>
        <fullName evidence="17">Outer kinetochore protein ASK1</fullName>
    </alternativeName>
</protein>
<keyword evidence="13" id="KW-0206">Cytoskeleton</keyword>
<evidence type="ECO:0000256" key="10">
    <source>
        <dbReference type="ARBA" id="ARBA00022776"/>
    </source>
</evidence>
<dbReference type="GO" id="GO:0051301">
    <property type="term" value="P:cell division"/>
    <property type="evidence" value="ECO:0007669"/>
    <property type="project" value="UniProtKB-KW"/>
</dbReference>
<evidence type="ECO:0000256" key="15">
    <source>
        <dbReference type="ARBA" id="ARBA00023306"/>
    </source>
</evidence>
<dbReference type="GO" id="GO:0072686">
    <property type="term" value="C:mitotic spindle"/>
    <property type="evidence" value="ECO:0007669"/>
    <property type="project" value="InterPro"/>
</dbReference>
<dbReference type="VEuPathDB" id="FungiDB:CJI96_0001566"/>
<evidence type="ECO:0000256" key="7">
    <source>
        <dbReference type="ARBA" id="ARBA00022490"/>
    </source>
</evidence>
<dbReference type="GO" id="GO:0005874">
    <property type="term" value="C:microtubule"/>
    <property type="evidence" value="ECO:0007669"/>
    <property type="project" value="UniProtKB-KW"/>
</dbReference>
<dbReference type="VEuPathDB" id="FungiDB:B9J08_000130"/>
<reference evidence="20" key="1">
    <citation type="journal article" date="2015" name="BMC Genomics">
        <title>Draft genome of a commonly misdiagnosed multidrug resistant pathogen Candida auris.</title>
        <authorList>
            <person name="Chatterjee S."/>
            <person name="Alampalli S.V."/>
            <person name="Nageshan R.K."/>
            <person name="Chettiar S.T."/>
            <person name="Joshi S."/>
            <person name="Tatu U.S."/>
        </authorList>
    </citation>
    <scope>NUCLEOTIDE SEQUENCE [LARGE SCALE GENOMIC DNA]</scope>
    <source>
        <strain evidence="20">6684</strain>
    </source>
</reference>
<dbReference type="PANTHER" id="PTHR28200">
    <property type="entry name" value="DASH COMPLEX SUBUNIT ASK1"/>
    <property type="match status" value="1"/>
</dbReference>
<evidence type="ECO:0000256" key="17">
    <source>
        <dbReference type="ARBA" id="ARBA00029735"/>
    </source>
</evidence>
<keyword evidence="16" id="KW-0137">Centromere</keyword>
<keyword evidence="9" id="KW-0493">Microtubule</keyword>
<keyword evidence="12" id="KW-0995">Kinetochore</keyword>
<dbReference type="AlphaFoldDB" id="A0A0L0NPI0"/>
<feature type="compositionally biased region" description="Polar residues" evidence="18">
    <location>
        <begin position="138"/>
        <end position="166"/>
    </location>
</feature>
<dbReference type="VEuPathDB" id="FungiDB:CJJ07_000546"/>
<dbReference type="EMBL" id="LGST01000063">
    <property type="protein sequence ID" value="KND95968.1"/>
    <property type="molecule type" value="Genomic_DNA"/>
</dbReference>
<dbReference type="InterPro" id="IPR013964">
    <property type="entry name" value="DASH_Ask1"/>
</dbReference>
<keyword evidence="14" id="KW-0539">Nucleus</keyword>
<dbReference type="GO" id="GO:0008608">
    <property type="term" value="P:attachment of spindle microtubules to kinetochore"/>
    <property type="evidence" value="ECO:0007669"/>
    <property type="project" value="InterPro"/>
</dbReference>
<keyword evidence="15" id="KW-0131">Cell cycle</keyword>
<dbReference type="GO" id="GO:0044732">
    <property type="term" value="C:mitotic spindle pole body"/>
    <property type="evidence" value="ECO:0007669"/>
    <property type="project" value="TreeGrafter"/>
</dbReference>
<keyword evidence="11" id="KW-0159">Chromosome partition</keyword>
<evidence type="ECO:0000256" key="18">
    <source>
        <dbReference type="SAM" id="MobiDB-lite"/>
    </source>
</evidence>
<keyword evidence="8" id="KW-0132">Cell division</keyword>
<feature type="region of interest" description="Disordered" evidence="18">
    <location>
        <begin position="251"/>
        <end position="290"/>
    </location>
</feature>
<keyword evidence="10" id="KW-0498">Mitosis</keyword>
<evidence type="ECO:0000256" key="4">
    <source>
        <dbReference type="ARBA" id="ARBA00010731"/>
    </source>
</evidence>
<dbReference type="VEuPathDB" id="FungiDB:CJI97_000135"/>
<keyword evidence="7" id="KW-0963">Cytoplasm</keyword>
<evidence type="ECO:0000256" key="8">
    <source>
        <dbReference type="ARBA" id="ARBA00022618"/>
    </source>
</evidence>
<comment type="similarity">
    <text evidence="4">Belongs to the DASH complex ASK1 family.</text>
</comment>
<evidence type="ECO:0000256" key="16">
    <source>
        <dbReference type="ARBA" id="ARBA00023328"/>
    </source>
</evidence>
<evidence type="ECO:0000256" key="3">
    <source>
        <dbReference type="ARBA" id="ARBA00004629"/>
    </source>
</evidence>
<feature type="compositionally biased region" description="Polar residues" evidence="18">
    <location>
        <begin position="192"/>
        <end position="203"/>
    </location>
</feature>
<evidence type="ECO:0000256" key="14">
    <source>
        <dbReference type="ARBA" id="ARBA00023242"/>
    </source>
</evidence>
<keyword evidence="6" id="KW-0158">Chromosome</keyword>